<comment type="subcellular location">
    <subcellularLocation>
        <location evidence="1">Chromosome</location>
    </subcellularLocation>
</comment>
<dbReference type="InterPro" id="IPR007728">
    <property type="entry name" value="Pre-SET_dom"/>
</dbReference>
<dbReference type="GO" id="GO:0032259">
    <property type="term" value="P:methylation"/>
    <property type="evidence" value="ECO:0007669"/>
    <property type="project" value="UniProtKB-KW"/>
</dbReference>
<keyword evidence="7" id="KW-0862">Zinc</keyword>
<feature type="compositionally biased region" description="Basic and acidic residues" evidence="8">
    <location>
        <begin position="244"/>
        <end position="254"/>
    </location>
</feature>
<feature type="region of interest" description="Disordered" evidence="8">
    <location>
        <begin position="233"/>
        <end position="269"/>
    </location>
</feature>
<dbReference type="Proteomes" id="UP000054007">
    <property type="component" value="Unassembled WGS sequence"/>
</dbReference>
<evidence type="ECO:0000256" key="5">
    <source>
        <dbReference type="ARBA" id="ARBA00022691"/>
    </source>
</evidence>
<evidence type="ECO:0000259" key="9">
    <source>
        <dbReference type="PROSITE" id="PS50280"/>
    </source>
</evidence>
<keyword evidence="5" id="KW-0949">S-adenosyl-L-methionine</keyword>
<feature type="compositionally biased region" description="Pro residues" evidence="8">
    <location>
        <begin position="182"/>
        <end position="191"/>
    </location>
</feature>
<keyword evidence="2" id="KW-0158">Chromosome</keyword>
<dbReference type="Gene3D" id="2.170.270.10">
    <property type="entry name" value="SET domain"/>
    <property type="match status" value="1"/>
</dbReference>
<feature type="region of interest" description="Disordered" evidence="8">
    <location>
        <begin position="1"/>
        <end position="29"/>
    </location>
</feature>
<dbReference type="GO" id="GO:0005694">
    <property type="term" value="C:chromosome"/>
    <property type="evidence" value="ECO:0007669"/>
    <property type="project" value="UniProtKB-SubCell"/>
</dbReference>
<feature type="compositionally biased region" description="Acidic residues" evidence="8">
    <location>
        <begin position="1"/>
        <end position="11"/>
    </location>
</feature>
<evidence type="ECO:0000313" key="12">
    <source>
        <dbReference type="Proteomes" id="UP000054007"/>
    </source>
</evidence>
<evidence type="ECO:0000256" key="4">
    <source>
        <dbReference type="ARBA" id="ARBA00022679"/>
    </source>
</evidence>
<dbReference type="PROSITE" id="PS50280">
    <property type="entry name" value="SET"/>
    <property type="match status" value="1"/>
</dbReference>
<dbReference type="InterPro" id="IPR050973">
    <property type="entry name" value="H3K9_Histone-Lys_N-MTase"/>
</dbReference>
<dbReference type="Pfam" id="PF05033">
    <property type="entry name" value="Pre-SET"/>
    <property type="match status" value="1"/>
</dbReference>
<feature type="region of interest" description="Disordered" evidence="8">
    <location>
        <begin position="166"/>
        <end position="221"/>
    </location>
</feature>
<dbReference type="AlphaFoldDB" id="A0A0D7B084"/>
<dbReference type="STRING" id="1314674.A0A0D7B084"/>
<dbReference type="GO" id="GO:0042054">
    <property type="term" value="F:histone methyltransferase activity"/>
    <property type="evidence" value="ECO:0007669"/>
    <property type="project" value="InterPro"/>
</dbReference>
<gene>
    <name evidence="11" type="ORF">CYLTODRAFT_426533</name>
</gene>
<evidence type="ECO:0000256" key="7">
    <source>
        <dbReference type="ARBA" id="ARBA00022833"/>
    </source>
</evidence>
<dbReference type="InterPro" id="IPR003616">
    <property type="entry name" value="Post-SET_dom"/>
</dbReference>
<dbReference type="GO" id="GO:0005634">
    <property type="term" value="C:nucleus"/>
    <property type="evidence" value="ECO:0007669"/>
    <property type="project" value="InterPro"/>
</dbReference>
<name>A0A0D7B084_9AGAR</name>
<dbReference type="OrthoDB" id="308383at2759"/>
<dbReference type="InterPro" id="IPR001214">
    <property type="entry name" value="SET_dom"/>
</dbReference>
<sequence length="584" mass="65886">MDSDYDSDFDADGATRWSDQESESSEKYEEFDSSIAEWVCEFRSEEVAFKNRVLHEVEWPEWKSKKDDSTSTWYPHIRWNDPARKAAERQRLKERKSEASQSLVIKFTKDVDFINERTFFRSQAGKEKLARVTAAPKDSVSSMVASMDGLLADKEKGDHEDVIMGDSTVSSSYTHGHKRPRPPSPDAPPPSTSVSRRSTRSSDPPPSKQRMVQPPLASSSSWSASAMVSGAVKPLHSKGKGKVKVKEAPVKRETMSPPPDCIVVDDSEPEVEPSFTERLQRLSDDWTKRAARVGAASVTFEDDGSQNQTWPLPPHFKFVENKYRFKVNAPPQDAMTTCTCLSCSPGGCECQIEDEGVSIEEDRWKILDGSGKRIFAYEYNKKLNPFFRDQRQATCVIECSSRCKCAKNPVGCRSAVAQRRLVPLTIFSTKRRGWGVKSSQKIPENTVIGVMTGNVVYVRRGQIPASHKEYALDLDGLELVTVESQGMMDAIPEDFKYTVDPYPAGNWARFINHSCEPNLWTYNVVFDTIPDMNMPYIAFFANRDIPAGEELTFDYNPKQRKDEDEDENAQMKCYCGTASCRGYV</sequence>
<evidence type="ECO:0000313" key="11">
    <source>
        <dbReference type="EMBL" id="KIY62931.1"/>
    </source>
</evidence>
<dbReference type="PROSITE" id="PS50868">
    <property type="entry name" value="POST_SET"/>
    <property type="match status" value="1"/>
</dbReference>
<organism evidence="11 12">
    <name type="scientific">Cylindrobasidium torrendii FP15055 ss-10</name>
    <dbReference type="NCBI Taxonomy" id="1314674"/>
    <lineage>
        <taxon>Eukaryota</taxon>
        <taxon>Fungi</taxon>
        <taxon>Dikarya</taxon>
        <taxon>Basidiomycota</taxon>
        <taxon>Agaricomycotina</taxon>
        <taxon>Agaricomycetes</taxon>
        <taxon>Agaricomycetidae</taxon>
        <taxon>Agaricales</taxon>
        <taxon>Marasmiineae</taxon>
        <taxon>Physalacriaceae</taxon>
        <taxon>Cylindrobasidium</taxon>
    </lineage>
</organism>
<keyword evidence="4" id="KW-0808">Transferase</keyword>
<accession>A0A0D7B084</accession>
<proteinExistence type="predicted"/>
<dbReference type="PANTHER" id="PTHR46223">
    <property type="entry name" value="HISTONE-LYSINE N-METHYLTRANSFERASE SUV39H"/>
    <property type="match status" value="1"/>
</dbReference>
<dbReference type="SMART" id="SM00317">
    <property type="entry name" value="SET"/>
    <property type="match status" value="1"/>
</dbReference>
<evidence type="ECO:0000256" key="2">
    <source>
        <dbReference type="ARBA" id="ARBA00022454"/>
    </source>
</evidence>
<feature type="domain" description="Post-SET" evidence="10">
    <location>
        <begin position="569"/>
        <end position="584"/>
    </location>
</feature>
<dbReference type="EMBL" id="KN880736">
    <property type="protein sequence ID" value="KIY62931.1"/>
    <property type="molecule type" value="Genomic_DNA"/>
</dbReference>
<keyword evidence="6" id="KW-0479">Metal-binding</keyword>
<evidence type="ECO:0000256" key="8">
    <source>
        <dbReference type="SAM" id="MobiDB-lite"/>
    </source>
</evidence>
<feature type="domain" description="SET" evidence="9">
    <location>
        <begin position="422"/>
        <end position="556"/>
    </location>
</feature>
<reference evidence="11 12" key="1">
    <citation type="journal article" date="2015" name="Fungal Genet. Biol.">
        <title>Evolution of novel wood decay mechanisms in Agaricales revealed by the genome sequences of Fistulina hepatica and Cylindrobasidium torrendii.</title>
        <authorList>
            <person name="Floudas D."/>
            <person name="Held B.W."/>
            <person name="Riley R."/>
            <person name="Nagy L.G."/>
            <person name="Koehler G."/>
            <person name="Ransdell A.S."/>
            <person name="Younus H."/>
            <person name="Chow J."/>
            <person name="Chiniquy J."/>
            <person name="Lipzen A."/>
            <person name="Tritt A."/>
            <person name="Sun H."/>
            <person name="Haridas S."/>
            <person name="LaButti K."/>
            <person name="Ohm R.A."/>
            <person name="Kues U."/>
            <person name="Blanchette R.A."/>
            <person name="Grigoriev I.V."/>
            <person name="Minto R.E."/>
            <person name="Hibbett D.S."/>
        </authorList>
    </citation>
    <scope>NUCLEOTIDE SEQUENCE [LARGE SCALE GENOMIC DNA]</scope>
    <source>
        <strain evidence="11 12">FP15055 ss-10</strain>
    </source>
</reference>
<keyword evidence="3" id="KW-0489">Methyltransferase</keyword>
<dbReference type="InterPro" id="IPR046341">
    <property type="entry name" value="SET_dom_sf"/>
</dbReference>
<dbReference type="GO" id="GO:0008270">
    <property type="term" value="F:zinc ion binding"/>
    <property type="evidence" value="ECO:0007669"/>
    <property type="project" value="InterPro"/>
</dbReference>
<dbReference type="Pfam" id="PF00856">
    <property type="entry name" value="SET"/>
    <property type="match status" value="1"/>
</dbReference>
<evidence type="ECO:0000256" key="1">
    <source>
        <dbReference type="ARBA" id="ARBA00004286"/>
    </source>
</evidence>
<dbReference type="PANTHER" id="PTHR46223:SF3">
    <property type="entry name" value="HISTONE-LYSINE N-METHYLTRANSFERASE SET-23"/>
    <property type="match status" value="1"/>
</dbReference>
<protein>
    <submittedName>
        <fullName evidence="11">SET domain-containing protein</fullName>
    </submittedName>
</protein>
<evidence type="ECO:0000256" key="6">
    <source>
        <dbReference type="ARBA" id="ARBA00022723"/>
    </source>
</evidence>
<dbReference type="SUPFAM" id="SSF82199">
    <property type="entry name" value="SET domain"/>
    <property type="match status" value="1"/>
</dbReference>
<keyword evidence="12" id="KW-1185">Reference proteome</keyword>
<evidence type="ECO:0000256" key="3">
    <source>
        <dbReference type="ARBA" id="ARBA00022603"/>
    </source>
</evidence>
<evidence type="ECO:0000259" key="10">
    <source>
        <dbReference type="PROSITE" id="PS50868"/>
    </source>
</evidence>